<evidence type="ECO:0000256" key="1">
    <source>
        <dbReference type="SAM" id="MobiDB-lite"/>
    </source>
</evidence>
<gene>
    <name evidence="4" type="ORF">N0V93_001245</name>
</gene>
<comment type="caution">
    <text evidence="4">The sequence shown here is derived from an EMBL/GenBank/DDBJ whole genome shotgun (WGS) entry which is preliminary data.</text>
</comment>
<dbReference type="EMBL" id="JAPEVB010000001">
    <property type="protein sequence ID" value="KAJ4397021.1"/>
    <property type="molecule type" value="Genomic_DNA"/>
</dbReference>
<dbReference type="AlphaFoldDB" id="A0A9W8Z357"/>
<name>A0A9W8Z357_9PEZI</name>
<dbReference type="Proteomes" id="UP001140453">
    <property type="component" value="Unassembled WGS sequence"/>
</dbReference>
<dbReference type="GO" id="GO:0012506">
    <property type="term" value="C:vesicle membrane"/>
    <property type="evidence" value="ECO:0007669"/>
    <property type="project" value="TreeGrafter"/>
</dbReference>
<dbReference type="GO" id="GO:0005737">
    <property type="term" value="C:cytoplasm"/>
    <property type="evidence" value="ECO:0007669"/>
    <property type="project" value="TreeGrafter"/>
</dbReference>
<feature type="region of interest" description="Disordered" evidence="1">
    <location>
        <begin position="215"/>
        <end position="284"/>
    </location>
</feature>
<dbReference type="SUPFAM" id="SSF54236">
    <property type="entry name" value="Ubiquitin-like"/>
    <property type="match status" value="2"/>
</dbReference>
<dbReference type="GO" id="GO:0005634">
    <property type="term" value="C:nucleus"/>
    <property type="evidence" value="ECO:0007669"/>
    <property type="project" value="TreeGrafter"/>
</dbReference>
<evidence type="ECO:0000313" key="4">
    <source>
        <dbReference type="EMBL" id="KAJ4397021.1"/>
    </source>
</evidence>
<protein>
    <recommendedName>
        <fullName evidence="6">TUG ubiquitin-like domain-containing protein</fullName>
    </recommendedName>
</protein>
<dbReference type="InterPro" id="IPR021569">
    <property type="entry name" value="TUG-UBL1"/>
</dbReference>
<evidence type="ECO:0000259" key="3">
    <source>
        <dbReference type="Pfam" id="PF11470"/>
    </source>
</evidence>
<feature type="region of interest" description="Disordered" evidence="1">
    <location>
        <begin position="472"/>
        <end position="517"/>
    </location>
</feature>
<dbReference type="CDD" id="cd17075">
    <property type="entry name" value="UBX1_UBXN9"/>
    <property type="match status" value="1"/>
</dbReference>
<proteinExistence type="predicted"/>
<evidence type="ECO:0000313" key="5">
    <source>
        <dbReference type="Proteomes" id="UP001140453"/>
    </source>
</evidence>
<dbReference type="OrthoDB" id="440781at2759"/>
<dbReference type="Pfam" id="PF11470">
    <property type="entry name" value="TUG-UBL1"/>
    <property type="match status" value="1"/>
</dbReference>
<evidence type="ECO:0000259" key="2">
    <source>
        <dbReference type="Pfam" id="PF00789"/>
    </source>
</evidence>
<dbReference type="PANTHER" id="PTHR46467">
    <property type="entry name" value="TETHER CONTAINING UBX DOMAIN FOR GLUT4"/>
    <property type="match status" value="1"/>
</dbReference>
<feature type="compositionally biased region" description="Acidic residues" evidence="1">
    <location>
        <begin position="275"/>
        <end position="284"/>
    </location>
</feature>
<feature type="compositionally biased region" description="Basic and acidic residues" evidence="1">
    <location>
        <begin position="254"/>
        <end position="264"/>
    </location>
</feature>
<dbReference type="PANTHER" id="PTHR46467:SF1">
    <property type="entry name" value="TETHER CONTAINING UBX DOMAIN FOR GLUT4"/>
    <property type="match status" value="1"/>
</dbReference>
<accession>A0A9W8Z357</accession>
<keyword evidence="5" id="KW-1185">Reference proteome</keyword>
<dbReference type="Pfam" id="PF00789">
    <property type="entry name" value="UBX"/>
    <property type="match status" value="1"/>
</dbReference>
<dbReference type="Gene3D" id="3.10.20.90">
    <property type="entry name" value="Phosphatidylinositol 3-kinase Catalytic Subunit, Chain A, domain 1"/>
    <property type="match status" value="2"/>
</dbReference>
<dbReference type="InterPro" id="IPR059238">
    <property type="entry name" value="UBX1_UBXN9"/>
</dbReference>
<feature type="domain" description="UBX" evidence="2">
    <location>
        <begin position="363"/>
        <end position="414"/>
    </location>
</feature>
<reference evidence="4" key="1">
    <citation type="submission" date="2022-10" db="EMBL/GenBank/DDBJ databases">
        <title>Tapping the CABI collections for fungal endophytes: first genome assemblies for Collariella, Neodidymelliopsis, Ascochyta clinopodiicola, Didymella pomorum, Didymosphaeria variabile, Neocosmospora piperis and Neocucurbitaria cava.</title>
        <authorList>
            <person name="Hill R."/>
        </authorList>
    </citation>
    <scope>NUCLEOTIDE SEQUENCE</scope>
    <source>
        <strain evidence="4">IMI 355082</strain>
    </source>
</reference>
<evidence type="ECO:0008006" key="6">
    <source>
        <dbReference type="Google" id="ProtNLM"/>
    </source>
</evidence>
<feature type="domain" description="TUG ubiquitin-like" evidence="3">
    <location>
        <begin position="9"/>
        <end position="75"/>
    </location>
</feature>
<organism evidence="4 5">
    <name type="scientific">Gnomoniopsis smithogilvyi</name>
    <dbReference type="NCBI Taxonomy" id="1191159"/>
    <lineage>
        <taxon>Eukaryota</taxon>
        <taxon>Fungi</taxon>
        <taxon>Dikarya</taxon>
        <taxon>Ascomycota</taxon>
        <taxon>Pezizomycotina</taxon>
        <taxon>Sordariomycetes</taxon>
        <taxon>Sordariomycetidae</taxon>
        <taxon>Diaporthales</taxon>
        <taxon>Gnomoniaceae</taxon>
        <taxon>Gnomoniopsis</taxon>
    </lineage>
</organism>
<sequence>MSTSSLTVIAPDAKRATVKVNSGTPMFKVREEACNKLKLNPQNYSLKHAKHGVIHLNEQFQFYTGKLVAGAKLELVVKSKTTSVVNIALRLPEPEARDIPGGRLTDKFRTDTTLWKMLRHFEAKGAPSGKTLNFTDRGVPQTSNGTQAGSGQLYYEMPVLRIMTREISTLADFQKTLSQVDLDAGSHMIQLSFKSTEQTLGDAMNEISQFFKDEEDLQGAASEPAPALDKPVSAISEPSASTDRIETEAPQTQDLEKSTKDKVTQELPTSQPADDVGDAMDVDESAASPRDVLNPVGIFSAPTNATPVAASIDLPDHYYTPTIAHAQAHQQKLQESAVNRRLKSDAELQAEAQAEEAKIAAVKTVTIKVRFPDQTSAHWKFGPDDTGATLYKAVRSVMANASAPFKLVLPGPPTVSSHIKDEAGVKHTLIKGYRLSGSVLLNLAWEDRVPQEVKKSSFLKPEFASQAAKVEVPDIPVVDEPDTSVPQAAPPKPQASGESSGSAKKVPKWLKGLGGKK</sequence>
<dbReference type="InterPro" id="IPR001012">
    <property type="entry name" value="UBX_dom"/>
</dbReference>
<dbReference type="InterPro" id="IPR029071">
    <property type="entry name" value="Ubiquitin-like_domsf"/>
</dbReference>
<dbReference type="GO" id="GO:0006886">
    <property type="term" value="P:intracellular protein transport"/>
    <property type="evidence" value="ECO:0007669"/>
    <property type="project" value="TreeGrafter"/>
</dbReference>